<evidence type="ECO:0000313" key="10">
    <source>
        <dbReference type="RefSeq" id="XP_012937935.2"/>
    </source>
</evidence>
<feature type="compositionally biased region" description="Basic and acidic residues" evidence="6">
    <location>
        <begin position="630"/>
        <end position="674"/>
    </location>
</feature>
<dbReference type="PROSITE" id="PS50088">
    <property type="entry name" value="ANK_REPEAT"/>
    <property type="match status" value="9"/>
</dbReference>
<protein>
    <submittedName>
        <fullName evidence="10">Serine-rich adhesin for platelets</fullName>
    </submittedName>
</protein>
<sequence length="2453" mass="267336">MDSSQPENGLVMKETIEKMSVDHVAEPWQNGDRTDAHDCKHKDLATTEGVPQGKSAQLMSLSPVSPVLEGTLTDGNKMAEPVGDGEDMEQEVKEPSGNTATTGDEDKANRVECAGEGEGSAEAEINCRGQNDDRDVLLQELDENELLGGDEKELLEEDMEVDPSKAEPEAVGGGVEKGLGTSDDLELELSTGSEEILLADGEKEVSDERVKEATADSEKDVSVDKEEDPTADTEKNVSVDREKDVTTDRGKGATAGTEKEVSVDTEKSAAAESEKDVEKGAMSVSEKNVSTDREKDKSTDREKNVSAESSSEESRLCVEEEGKSEGDEKSVAVCAEKVVPDSERNVLSGESLQVDTEQSGPAGSQSDICSGDRKCSPAGTGSGIDSVGKDGELSDSKKACDEVMLSGTQVNLTVGCVSSFESPPVTETTSSVLDISTSATKSPAQEVREEGMPEVVQEKEKEEKMVNEEEETILKEASKEEVIDQEMMPEEIEKEKGVEDKMVPEGVRKEEGMEEEVLPKELRKEEGMEEEVVPKEQGLKEVVMPKEVKSGEEMVPEEVKGEKEVKEVREEEEEVTQIEKSSSFPPPIFEDITEDEDSEDDDENLENIELELDDLIDPAELSKSNSSSGSDREKEKDGEEKEDPASLKKSLADGEDKVILRLDMSMVKDSKREAVAAAGRSPLTRSSSDPHINASEENDVERERPRSSNDVRAQPAAETCEVRGETKFTLLKSSDTENSGSATNPVNPPVPKRSKLTARKSGKPVSLLSETSPLKTINLHPIKNVTMKLSDIEDVLDIEPGKEVSGRVLDKSACQVSPNSFSDSALRIVSGLKKKRGRKNTYNFPGYKKKSKKLKLLDDLGSSGSSAESVSYSDGDLHDGDSKEAVSSIRETSIDSSLHHSKTSTSSTKTESPTQSEKSTLLHFLSKPDSLPSTPSSFSSVSVSSSSPLLPSGSDAVKSKSPEESSPVSTSSKSSMKPNKKMKTVLEMLHERSRLKAEQEEKKSAPGNTVVTSTTTATTTTYIVSPPPNKPIIETSVKRKGTPRKRRDDVICLSDSDDEVQTKPQKEGKRRKDGSAEAVSLLVAATTASSLPVASVSMATSVTSTGRLKSHGVTGANSQSPVVMVVAQHASSAPGLRSLLPRHAHPSTASGLGGKVLQPTASGVLGSFPLISTLPVGAKAISVGSLPPGMTAVPITSLPPGSPQTMTFFTTVPPSPGGAPLPVSLSATNFIGVPGAKQPSSALSSQLKTKSLISSSSSSTSVASSTFSSSLSSSSSSPSSSSTSAKSKSSPAVAQVSSDSLRALLVGKPHTFARVSVASFMNPSQMSSTPMLLQMVPSSAAGLLPVVTLGSAASLPGLVKTSVASSRSSSIKSSYSLIKPQASVVPNGVSCLTPPKTPTSNGASEMAVAAGLTRPVSGQVEDSEVIPLCSCKINGASFSKLTNSLTYCQALDSVDHKVLGCCNKVTNPQLVRPGVKIPFMAVCEVHRRRLKLHQCCPGCGHFCTQGKFLQCRREGKSSVHNFHKQCMFYRGGKYFCPHCGEETSQCEVDLRLSEEKKPEELKVSSRPARREAERKTARMGPDKNFIKSKSTNEPKAKTLRLSNKSVSLDTMLLGPDQLALNRINRCLSEDRPKKYRTLPKDLYTPAYEGDMEKVFYLLVDGMDPNMRYENQEGQTALHAAATSGHMGTLFLLQQFGGETHAQDKNLRTPMMCAAENGHLSVVQFLIKVGAKVEDRGEDGMTSLHYAAKAGYIDIIRHILETKQLNVNVQGKFLQCRREGKSSVHNFHKQCMFYRGGKYFCPHCGEETSQCEVDLRLSEEKKPEELKVSSRPARREAERKTARMGPDKNFIKSKSTNEPKAKTLRLSNKSVSLDTMLLGPDQLALNRINRCLSEDRPKKYRTLPKDLYTPAYEGDMEKVFYLLVDGMDPNMRYENQEGQTALHAAATSGHMGTLFLLQQFGGETHAQDKNLRTPMMCAAENGHLSVVQFLIKVGAKVEDRGEDGMTSLHYAAKAGYIDIIRHILETKQLNVNVQDDGGWTPIIWATESLLTDVVKYLLSQGGDPNQKDNEENTGLHWSAYSGSLEIAEMFLDMGCEMDTPNEHGDRALHIAARQDHYDIVVLLLARGADVDTKNNKDETPVEACSNKCGPVWTSLKVNQQLRSFAARKLIQPEKLLERDMTMGREKNPIACVNAEDNEACPTDFLYVVENVETSPLNINGIITSLQSCRCKDDCASMYCVCGRSSVKCWYDKSGRLLEEVNLVDPPLVFECNRACRCWVNCNNRVVQNGITCRLQLFRTNGRGWGVRTLMDVPKGTFVCEYIGELISDSEADRREDDSYLFDLDNKDGDTYCIDARRYGNISRFINHLCEPNLIPVKVFVEHQDLRFPRICLFSSRDIQAYEELGFDYGEKFWIIKWKHFTCACNSSKCKYSSETIKKTLAEYKLRYPDEQVDS</sequence>
<feature type="compositionally biased region" description="Basic and acidic residues" evidence="6">
    <location>
        <begin position="446"/>
        <end position="482"/>
    </location>
</feature>
<dbReference type="Pfam" id="PF00023">
    <property type="entry name" value="Ank"/>
    <property type="match status" value="1"/>
</dbReference>
<feature type="region of interest" description="Disordered" evidence="6">
    <location>
        <begin position="1822"/>
        <end position="1858"/>
    </location>
</feature>
<keyword evidence="9" id="KW-1185">Reference proteome</keyword>
<keyword evidence="5" id="KW-0040">ANK repeat</keyword>
<feature type="region of interest" description="Disordered" evidence="6">
    <location>
        <begin position="859"/>
        <end position="1076"/>
    </location>
</feature>
<dbReference type="GeneID" id="101856179"/>
<evidence type="ECO:0000256" key="4">
    <source>
        <dbReference type="ARBA" id="ARBA00022691"/>
    </source>
</evidence>
<dbReference type="PROSITE" id="PS50280">
    <property type="entry name" value="SET"/>
    <property type="match status" value="1"/>
</dbReference>
<feature type="domain" description="Pre-SET" evidence="8">
    <location>
        <begin position="2225"/>
        <end position="2288"/>
    </location>
</feature>
<dbReference type="SMART" id="SM00317">
    <property type="entry name" value="SET"/>
    <property type="match status" value="1"/>
</dbReference>
<feature type="repeat" description="ANK" evidence="5">
    <location>
        <begin position="2036"/>
        <end position="2068"/>
    </location>
</feature>
<feature type="compositionally biased region" description="Low complexity" evidence="6">
    <location>
        <begin position="930"/>
        <end position="954"/>
    </location>
</feature>
<dbReference type="Gene3D" id="1.25.40.20">
    <property type="entry name" value="Ankyrin repeat-containing domain"/>
    <property type="match status" value="3"/>
</dbReference>
<feature type="compositionally biased region" description="Basic and acidic residues" evidence="6">
    <location>
        <begin position="875"/>
        <end position="884"/>
    </location>
</feature>
<dbReference type="CDD" id="cd10543">
    <property type="entry name" value="SET_EHMT"/>
    <property type="match status" value="1"/>
</dbReference>
<dbReference type="CDD" id="cd20905">
    <property type="entry name" value="EHMT_ZBD"/>
    <property type="match status" value="1"/>
</dbReference>
<feature type="region of interest" description="Disordered" evidence="6">
    <location>
        <begin position="421"/>
        <end position="767"/>
    </location>
</feature>
<dbReference type="SMART" id="SM00468">
    <property type="entry name" value="PreSET"/>
    <property type="match status" value="1"/>
</dbReference>
<dbReference type="InterPro" id="IPR007728">
    <property type="entry name" value="Pre-SET_dom"/>
</dbReference>
<feature type="compositionally biased region" description="Polar residues" evidence="6">
    <location>
        <begin position="348"/>
        <end position="368"/>
    </location>
</feature>
<dbReference type="Proteomes" id="UP000694888">
    <property type="component" value="Unplaced"/>
</dbReference>
<dbReference type="Pfam" id="PF00856">
    <property type="entry name" value="SET"/>
    <property type="match status" value="1"/>
</dbReference>
<feature type="compositionally biased region" description="Basic and acidic residues" evidence="6">
    <location>
        <begin position="200"/>
        <end position="224"/>
    </location>
</feature>
<feature type="repeat" description="ANK" evidence="5">
    <location>
        <begin position="1672"/>
        <end position="1704"/>
    </location>
</feature>
<evidence type="ECO:0000256" key="1">
    <source>
        <dbReference type="ARBA" id="ARBA00004286"/>
    </source>
</evidence>
<feature type="compositionally biased region" description="Basic residues" evidence="6">
    <location>
        <begin position="752"/>
        <end position="762"/>
    </location>
</feature>
<feature type="compositionally biased region" description="Basic and acidic residues" evidence="6">
    <location>
        <begin position="32"/>
        <end position="45"/>
    </location>
</feature>
<feature type="compositionally biased region" description="Basic and acidic residues" evidence="6">
    <location>
        <begin position="232"/>
        <end position="279"/>
    </location>
</feature>
<evidence type="ECO:0000256" key="5">
    <source>
        <dbReference type="PROSITE-ProRule" id="PRU00023"/>
    </source>
</evidence>
<dbReference type="Pfam" id="PF21533">
    <property type="entry name" value="EHMT1-2_CRR"/>
    <property type="match status" value="2"/>
</dbReference>
<feature type="compositionally biased region" description="Basic and acidic residues" evidence="6">
    <location>
        <begin position="491"/>
        <end position="569"/>
    </location>
</feature>
<feature type="compositionally biased region" description="Basic and acidic residues" evidence="6">
    <location>
        <begin position="988"/>
        <end position="1004"/>
    </location>
</feature>
<keyword evidence="2" id="KW-0158">Chromosome</keyword>
<feature type="compositionally biased region" description="Low complexity" evidence="6">
    <location>
        <begin position="964"/>
        <end position="977"/>
    </location>
</feature>
<accession>A0ABM0ZZU4</accession>
<dbReference type="InterPro" id="IPR047762">
    <property type="entry name" value="EHMT_CRR"/>
</dbReference>
<dbReference type="Pfam" id="PF12796">
    <property type="entry name" value="Ank_2"/>
    <property type="match status" value="3"/>
</dbReference>
<dbReference type="PROSITE" id="PS50297">
    <property type="entry name" value="ANK_REP_REGION"/>
    <property type="match status" value="8"/>
</dbReference>
<evidence type="ECO:0000259" key="8">
    <source>
        <dbReference type="PROSITE" id="PS50867"/>
    </source>
</evidence>
<keyword evidence="4" id="KW-0949">S-adenosyl-L-methionine</keyword>
<dbReference type="SMART" id="SM00248">
    <property type="entry name" value="ANK"/>
    <property type="match status" value="9"/>
</dbReference>
<gene>
    <name evidence="10" type="primary">LOC101856179</name>
</gene>
<feature type="repeat" description="ANK" evidence="5">
    <location>
        <begin position="2002"/>
        <end position="2035"/>
    </location>
</feature>
<feature type="compositionally biased region" description="Low complexity" evidence="6">
    <location>
        <begin position="859"/>
        <end position="874"/>
    </location>
</feature>
<dbReference type="PROSITE" id="PS50867">
    <property type="entry name" value="PRE_SET"/>
    <property type="match status" value="1"/>
</dbReference>
<dbReference type="InterPro" id="IPR001214">
    <property type="entry name" value="SET_dom"/>
</dbReference>
<proteinExistence type="predicted"/>
<feature type="compositionally biased region" description="Polar residues" evidence="6">
    <location>
        <begin position="421"/>
        <end position="443"/>
    </location>
</feature>
<keyword evidence="3" id="KW-0808">Transferase</keyword>
<dbReference type="PRINTS" id="PR01415">
    <property type="entry name" value="ANKYRIN"/>
</dbReference>
<dbReference type="SUPFAM" id="SSF82199">
    <property type="entry name" value="SET domain"/>
    <property type="match status" value="1"/>
</dbReference>
<dbReference type="Gene3D" id="2.170.270.10">
    <property type="entry name" value="SET domain"/>
    <property type="match status" value="1"/>
</dbReference>
<feature type="compositionally biased region" description="Acidic residues" evidence="6">
    <location>
        <begin position="591"/>
        <end position="617"/>
    </location>
</feature>
<feature type="repeat" description="ANK" evidence="5">
    <location>
        <begin position="1969"/>
        <end position="2001"/>
    </location>
</feature>
<feature type="compositionally biased region" description="Low complexity" evidence="6">
    <location>
        <begin position="903"/>
        <end position="919"/>
    </location>
</feature>
<feature type="compositionally biased region" description="Basic and acidic residues" evidence="6">
    <location>
        <begin position="312"/>
        <end position="330"/>
    </location>
</feature>
<name>A0ABM0ZZU4_APLCA</name>
<dbReference type="InterPro" id="IPR002110">
    <property type="entry name" value="Ankyrin_rpt"/>
</dbReference>
<feature type="compositionally biased region" description="Low complexity" evidence="6">
    <location>
        <begin position="1009"/>
        <end position="1021"/>
    </location>
</feature>
<feature type="compositionally biased region" description="Polar residues" evidence="6">
    <location>
        <begin position="731"/>
        <end position="745"/>
    </location>
</feature>
<feature type="repeat" description="ANK" evidence="5">
    <location>
        <begin position="2102"/>
        <end position="2134"/>
    </location>
</feature>
<keyword evidence="3" id="KW-0489">Methyltransferase</keyword>
<evidence type="ECO:0000256" key="3">
    <source>
        <dbReference type="ARBA" id="ARBA00022603"/>
    </source>
</evidence>
<dbReference type="PANTHER" id="PTHR46307">
    <property type="entry name" value="G9A, ISOFORM B"/>
    <property type="match status" value="1"/>
</dbReference>
<evidence type="ECO:0000259" key="7">
    <source>
        <dbReference type="PROSITE" id="PS50280"/>
    </source>
</evidence>
<organism evidence="9 10">
    <name type="scientific">Aplysia californica</name>
    <name type="common">California sea hare</name>
    <dbReference type="NCBI Taxonomy" id="6500"/>
    <lineage>
        <taxon>Eukaryota</taxon>
        <taxon>Metazoa</taxon>
        <taxon>Spiralia</taxon>
        <taxon>Lophotrochozoa</taxon>
        <taxon>Mollusca</taxon>
        <taxon>Gastropoda</taxon>
        <taxon>Heterobranchia</taxon>
        <taxon>Euthyneura</taxon>
        <taxon>Tectipleura</taxon>
        <taxon>Aplysiida</taxon>
        <taxon>Aplysioidea</taxon>
        <taxon>Aplysiidae</taxon>
        <taxon>Aplysia</taxon>
    </lineage>
</organism>
<evidence type="ECO:0000313" key="9">
    <source>
        <dbReference type="Proteomes" id="UP000694888"/>
    </source>
</evidence>
<feature type="region of interest" description="Disordered" evidence="6">
    <location>
        <begin position="143"/>
        <end position="394"/>
    </location>
</feature>
<feature type="repeat" description="ANK" evidence="5">
    <location>
        <begin position="1705"/>
        <end position="1737"/>
    </location>
</feature>
<feature type="region of interest" description="Disordered" evidence="6">
    <location>
        <begin position="1268"/>
        <end position="1292"/>
    </location>
</feature>
<dbReference type="InterPro" id="IPR046341">
    <property type="entry name" value="SET_dom_sf"/>
</dbReference>
<dbReference type="InterPro" id="IPR043550">
    <property type="entry name" value="EHMT1/EHMT2"/>
</dbReference>
<dbReference type="RefSeq" id="XP_012937935.2">
    <property type="nucleotide sequence ID" value="XM_013082481.2"/>
</dbReference>
<dbReference type="PANTHER" id="PTHR46307:SF4">
    <property type="entry name" value="G9A, ISOFORM B"/>
    <property type="match status" value="1"/>
</dbReference>
<evidence type="ECO:0000256" key="2">
    <source>
        <dbReference type="ARBA" id="ARBA00022454"/>
    </source>
</evidence>
<reference evidence="10" key="1">
    <citation type="submission" date="2025-08" db="UniProtKB">
        <authorList>
            <consortium name="RefSeq"/>
        </authorList>
    </citation>
    <scope>IDENTIFICATION</scope>
</reference>
<feature type="compositionally biased region" description="Polar residues" evidence="6">
    <location>
        <begin position="54"/>
        <end position="63"/>
    </location>
</feature>
<dbReference type="Pfam" id="PF05033">
    <property type="entry name" value="Pre-SET"/>
    <property type="match status" value="1"/>
</dbReference>
<feature type="domain" description="SET" evidence="7">
    <location>
        <begin position="2291"/>
        <end position="2408"/>
    </location>
</feature>
<dbReference type="InterPro" id="IPR036770">
    <property type="entry name" value="Ankyrin_rpt-contain_sf"/>
</dbReference>
<evidence type="ECO:0000256" key="6">
    <source>
        <dbReference type="SAM" id="MobiDB-lite"/>
    </source>
</evidence>
<comment type="subcellular location">
    <subcellularLocation>
        <location evidence="1">Chromosome</location>
    </subcellularLocation>
</comment>
<feature type="region of interest" description="Disordered" evidence="6">
    <location>
        <begin position="1558"/>
        <end position="1594"/>
    </location>
</feature>
<feature type="compositionally biased region" description="Basic and acidic residues" evidence="6">
    <location>
        <begin position="289"/>
        <end position="305"/>
    </location>
</feature>
<dbReference type="SUPFAM" id="SSF48403">
    <property type="entry name" value="Ankyrin repeat"/>
    <property type="match status" value="2"/>
</dbReference>
<feature type="repeat" description="ANK" evidence="5">
    <location>
        <begin position="2069"/>
        <end position="2101"/>
    </location>
</feature>
<feature type="repeat" description="ANK" evidence="5">
    <location>
        <begin position="1936"/>
        <end position="1968"/>
    </location>
</feature>
<feature type="region of interest" description="Disordered" evidence="6">
    <location>
        <begin position="26"/>
        <end position="130"/>
    </location>
</feature>
<feature type="repeat" description="ANK" evidence="5">
    <location>
        <begin position="1738"/>
        <end position="1760"/>
    </location>
</feature>